<dbReference type="Pfam" id="PF23544">
    <property type="entry name" value="AtuA_ferredoxin"/>
    <property type="match status" value="1"/>
</dbReference>
<proteinExistence type="predicted"/>
<dbReference type="Pfam" id="PF07287">
    <property type="entry name" value="AtuA"/>
    <property type="match status" value="1"/>
</dbReference>
<accession>A0A642V9I5</accession>
<reference evidence="3" key="1">
    <citation type="journal article" date="2019" name="G3 (Bethesda)">
        <title>Genome Assemblies of Two Rare Opportunistic Yeast Pathogens: Diutina rugosa (syn. Candida rugosa) and Trichomonascus ciferrii (syn. Candida ciferrii).</title>
        <authorList>
            <person name="Mixao V."/>
            <person name="Saus E."/>
            <person name="Hansen A.P."/>
            <person name="Lass-Florl C."/>
            <person name="Gabaldon T."/>
        </authorList>
    </citation>
    <scope>NUCLEOTIDE SEQUENCE</scope>
    <source>
        <strain evidence="3">CBS 4856</strain>
    </source>
</reference>
<evidence type="ECO:0008006" key="5">
    <source>
        <dbReference type="Google" id="ProtNLM"/>
    </source>
</evidence>
<evidence type="ECO:0000259" key="2">
    <source>
        <dbReference type="Pfam" id="PF23544"/>
    </source>
</evidence>
<dbReference type="VEuPathDB" id="FungiDB:TRICI_001624"/>
<dbReference type="PANTHER" id="PTHR47585:SF1">
    <property type="entry name" value="DUF1446 DOMAIN-CONTAINING PROTEIN"/>
    <property type="match status" value="1"/>
</dbReference>
<gene>
    <name evidence="3" type="ORF">TRICI_001624</name>
</gene>
<keyword evidence="4" id="KW-1185">Reference proteome</keyword>
<comment type="caution">
    <text evidence="3">The sequence shown here is derived from an EMBL/GenBank/DDBJ whole genome shotgun (WGS) entry which is preliminary data.</text>
</comment>
<sequence length="597" mass="66762">MYRQGFYGPVDAITGDYLAEINLGSNAKAYREGKHAGWEPSAEEGLMQTLDLADEKRFKIVVNGGALNPKGLAEKVAKAAHEKGLALQVSYVSGDDVFDRVGKFLHKDYPLKHLDHNNEHVKVHKMVEELLTDSSREIVSANGYLGARGIRAALDAGADIIICGRVSDASPVIGLAAWWHEWSETDFDQLAGALIAGHLIECSAYSTGGNFCDFERYNEDLLIDVGLPIAEISADGTFVITKHESLNGIVNVDVCKCQLLYELQGNIYLNNDVKADLKQIQLEQVGENRVAFTGIKGYPPPPTTKLAIFWIGGYQSELTFNATGTPRNVKAKFKLFERQIRKGIEDLDLDEKFDVLEFQEYAGPEIDPVNQRAGTAYIRIFAQAKEKSTILGLLRGMRNYFMQHYSGFHSSTDFRTGMPLEYVAYYPAVVPQSEFKERAHLINNQGNETKCIDIPVISKTEHLQPRENHDATEDLSSFGPEVTVPIESVVLGRSGDKGGNVNLGLFVHEEDEFEWLKAYFTRNRLQSLIGEDWKDDYYIERVVFPNIRAVHFVVYGILGRGTSSSPLLDSLGKGFCDYIRSKHAKLPKKFVDRYNGR</sequence>
<evidence type="ECO:0000313" key="4">
    <source>
        <dbReference type="Proteomes" id="UP000761534"/>
    </source>
</evidence>
<evidence type="ECO:0000313" key="3">
    <source>
        <dbReference type="EMBL" id="KAA8916227.1"/>
    </source>
</evidence>
<feature type="domain" description="AtuA-like ferredoxin-fold" evidence="2">
    <location>
        <begin position="485"/>
        <end position="581"/>
    </location>
</feature>
<name>A0A642V9I5_9ASCO</name>
<dbReference type="InterPro" id="IPR010839">
    <property type="entry name" value="AtuA_N"/>
</dbReference>
<dbReference type="Proteomes" id="UP000761534">
    <property type="component" value="Unassembled WGS sequence"/>
</dbReference>
<dbReference type="AlphaFoldDB" id="A0A642V9I5"/>
<feature type="domain" description="Acyclic terpene utilisation N-terminal" evidence="1">
    <location>
        <begin position="7"/>
        <end position="441"/>
    </location>
</feature>
<dbReference type="InterPro" id="IPR056362">
    <property type="entry name" value="AtuA-like_ferredoxin_dom"/>
</dbReference>
<dbReference type="PANTHER" id="PTHR47585">
    <property type="match status" value="1"/>
</dbReference>
<evidence type="ECO:0000259" key="1">
    <source>
        <dbReference type="Pfam" id="PF07287"/>
    </source>
</evidence>
<dbReference type="OrthoDB" id="10265871at2759"/>
<protein>
    <recommendedName>
        <fullName evidence="5">DUF1446 domain-containing protein</fullName>
    </recommendedName>
</protein>
<organism evidence="3 4">
    <name type="scientific">Trichomonascus ciferrii</name>
    <dbReference type="NCBI Taxonomy" id="44093"/>
    <lineage>
        <taxon>Eukaryota</taxon>
        <taxon>Fungi</taxon>
        <taxon>Dikarya</taxon>
        <taxon>Ascomycota</taxon>
        <taxon>Saccharomycotina</taxon>
        <taxon>Dipodascomycetes</taxon>
        <taxon>Dipodascales</taxon>
        <taxon>Trichomonascaceae</taxon>
        <taxon>Trichomonascus</taxon>
        <taxon>Trichomonascus ciferrii complex</taxon>
    </lineage>
</organism>
<dbReference type="EMBL" id="SWFS01000116">
    <property type="protein sequence ID" value="KAA8916227.1"/>
    <property type="molecule type" value="Genomic_DNA"/>
</dbReference>